<dbReference type="Gene3D" id="1.20.1640.10">
    <property type="entry name" value="Multidrug efflux transporter AcrB transmembrane domain"/>
    <property type="match status" value="2"/>
</dbReference>
<protein>
    <submittedName>
        <fullName evidence="10">Efflux RND transporter permease subunit</fullName>
    </submittedName>
</protein>
<keyword evidence="11" id="KW-1185">Reference proteome</keyword>
<dbReference type="Pfam" id="PF00873">
    <property type="entry name" value="ACR_tran"/>
    <property type="match status" value="1"/>
</dbReference>
<dbReference type="PANTHER" id="PTHR32063:SF9">
    <property type="entry name" value="SIMILAR TO MULTIDRUG RESISTANCE PROTEIN MEXB"/>
    <property type="match status" value="1"/>
</dbReference>
<comment type="caution">
    <text evidence="10">The sequence shown here is derived from an EMBL/GenBank/DDBJ whole genome shotgun (WGS) entry which is preliminary data.</text>
</comment>
<keyword evidence="4" id="KW-0997">Cell inner membrane</keyword>
<keyword evidence="5 9" id="KW-0812">Transmembrane</keyword>
<dbReference type="RefSeq" id="WP_144843853.1">
    <property type="nucleotide sequence ID" value="NZ_VMRJ01000001.1"/>
</dbReference>
<evidence type="ECO:0000256" key="9">
    <source>
        <dbReference type="SAM" id="Phobius"/>
    </source>
</evidence>
<name>A0A558C2E0_9BACT</name>
<feature type="region of interest" description="Disordered" evidence="8">
    <location>
        <begin position="1057"/>
        <end position="1099"/>
    </location>
</feature>
<dbReference type="FunFam" id="1.20.1640.10:FF:000001">
    <property type="entry name" value="Efflux pump membrane transporter"/>
    <property type="match status" value="1"/>
</dbReference>
<organism evidence="10 11">
    <name type="scientific">Hymenobacter setariae</name>
    <dbReference type="NCBI Taxonomy" id="2594794"/>
    <lineage>
        <taxon>Bacteria</taxon>
        <taxon>Pseudomonadati</taxon>
        <taxon>Bacteroidota</taxon>
        <taxon>Cytophagia</taxon>
        <taxon>Cytophagales</taxon>
        <taxon>Hymenobacteraceae</taxon>
        <taxon>Hymenobacter</taxon>
    </lineage>
</organism>
<keyword evidence="2" id="KW-0813">Transport</keyword>
<dbReference type="Gene3D" id="3.30.70.1440">
    <property type="entry name" value="Multidrug efflux transporter AcrB pore domain"/>
    <property type="match status" value="1"/>
</dbReference>
<comment type="subcellular location">
    <subcellularLocation>
        <location evidence="1">Cell inner membrane</location>
        <topology evidence="1">Multi-pass membrane protein</topology>
    </subcellularLocation>
</comment>
<evidence type="ECO:0000256" key="3">
    <source>
        <dbReference type="ARBA" id="ARBA00022475"/>
    </source>
</evidence>
<dbReference type="SUPFAM" id="SSF82866">
    <property type="entry name" value="Multidrug efflux transporter AcrB transmembrane domain"/>
    <property type="match status" value="2"/>
</dbReference>
<keyword evidence="7 9" id="KW-0472">Membrane</keyword>
<feature type="transmembrane region" description="Helical" evidence="9">
    <location>
        <begin position="945"/>
        <end position="966"/>
    </location>
</feature>
<dbReference type="SUPFAM" id="SSF82714">
    <property type="entry name" value="Multidrug efflux transporter AcrB TolC docking domain, DN and DC subdomains"/>
    <property type="match status" value="2"/>
</dbReference>
<accession>A0A558C2E0</accession>
<feature type="compositionally biased region" description="Basic and acidic residues" evidence="8">
    <location>
        <begin position="1060"/>
        <end position="1099"/>
    </location>
</feature>
<evidence type="ECO:0000256" key="6">
    <source>
        <dbReference type="ARBA" id="ARBA00022989"/>
    </source>
</evidence>
<feature type="transmembrane region" description="Helical" evidence="9">
    <location>
        <begin position="562"/>
        <end position="579"/>
    </location>
</feature>
<evidence type="ECO:0000256" key="8">
    <source>
        <dbReference type="SAM" id="MobiDB-lite"/>
    </source>
</evidence>
<feature type="transmembrane region" description="Helical" evidence="9">
    <location>
        <begin position="889"/>
        <end position="908"/>
    </location>
</feature>
<dbReference type="Proteomes" id="UP000317624">
    <property type="component" value="Unassembled WGS sequence"/>
</dbReference>
<dbReference type="FunFam" id="3.30.70.1430:FF:000001">
    <property type="entry name" value="Efflux pump membrane transporter"/>
    <property type="match status" value="1"/>
</dbReference>
<dbReference type="AlphaFoldDB" id="A0A558C2E0"/>
<evidence type="ECO:0000256" key="5">
    <source>
        <dbReference type="ARBA" id="ARBA00022692"/>
    </source>
</evidence>
<dbReference type="InterPro" id="IPR027463">
    <property type="entry name" value="AcrB_DN_DC_subdom"/>
</dbReference>
<evidence type="ECO:0000313" key="11">
    <source>
        <dbReference type="Proteomes" id="UP000317624"/>
    </source>
</evidence>
<dbReference type="SUPFAM" id="SSF82693">
    <property type="entry name" value="Multidrug efflux transporter AcrB pore domain, PN1, PN2, PC1 and PC2 subdomains"/>
    <property type="match status" value="4"/>
</dbReference>
<feature type="transmembrane region" description="Helical" evidence="9">
    <location>
        <begin position="994"/>
        <end position="1014"/>
    </location>
</feature>
<dbReference type="OrthoDB" id="3306666at2"/>
<dbReference type="Gene3D" id="3.30.70.1430">
    <property type="entry name" value="Multidrug efflux transporter AcrB pore domain"/>
    <property type="match status" value="2"/>
</dbReference>
<dbReference type="GO" id="GO:0005886">
    <property type="term" value="C:plasma membrane"/>
    <property type="evidence" value="ECO:0007669"/>
    <property type="project" value="UniProtKB-SubCell"/>
</dbReference>
<evidence type="ECO:0000256" key="2">
    <source>
        <dbReference type="ARBA" id="ARBA00022448"/>
    </source>
</evidence>
<feature type="transmembrane region" description="Helical" evidence="9">
    <location>
        <begin position="468"/>
        <end position="496"/>
    </location>
</feature>
<dbReference type="Gene3D" id="3.30.2090.10">
    <property type="entry name" value="Multidrug efflux transporter AcrB TolC docking domain, DN and DC subdomains"/>
    <property type="match status" value="2"/>
</dbReference>
<dbReference type="EMBL" id="VMRJ01000001">
    <property type="protein sequence ID" value="TVT42970.1"/>
    <property type="molecule type" value="Genomic_DNA"/>
</dbReference>
<dbReference type="Gene3D" id="3.30.70.1320">
    <property type="entry name" value="Multidrug efflux transporter AcrB pore domain like"/>
    <property type="match status" value="1"/>
</dbReference>
<gene>
    <name evidence="10" type="ORF">FNT36_02435</name>
</gene>
<proteinExistence type="predicted"/>
<evidence type="ECO:0000256" key="7">
    <source>
        <dbReference type="ARBA" id="ARBA00023136"/>
    </source>
</evidence>
<dbReference type="PRINTS" id="PR00702">
    <property type="entry name" value="ACRIFLAVINRP"/>
</dbReference>
<feature type="transmembrane region" description="Helical" evidence="9">
    <location>
        <begin position="436"/>
        <end position="456"/>
    </location>
</feature>
<keyword evidence="6 9" id="KW-1133">Transmembrane helix</keyword>
<evidence type="ECO:0000313" key="10">
    <source>
        <dbReference type="EMBL" id="TVT42970.1"/>
    </source>
</evidence>
<feature type="transmembrane region" description="Helical" evidence="9">
    <location>
        <begin position="338"/>
        <end position="357"/>
    </location>
</feature>
<feature type="transmembrane region" description="Helical" evidence="9">
    <location>
        <begin position="364"/>
        <end position="384"/>
    </location>
</feature>
<evidence type="ECO:0000256" key="4">
    <source>
        <dbReference type="ARBA" id="ARBA00022519"/>
    </source>
</evidence>
<feature type="transmembrane region" description="Helical" evidence="9">
    <location>
        <begin position="390"/>
        <end position="415"/>
    </location>
</feature>
<dbReference type="GO" id="GO:0042910">
    <property type="term" value="F:xenobiotic transmembrane transporter activity"/>
    <property type="evidence" value="ECO:0007669"/>
    <property type="project" value="TreeGrafter"/>
</dbReference>
<reference evidence="10 11" key="1">
    <citation type="submission" date="2019-07" db="EMBL/GenBank/DDBJ databases">
        <title>Hymenobacter sp. straun FUR1 Genome sequencing and assembly.</title>
        <authorList>
            <person name="Chhetri G."/>
        </authorList>
    </citation>
    <scope>NUCLEOTIDE SEQUENCE [LARGE SCALE GENOMIC DNA]</scope>
    <source>
        <strain evidence="10 11">Fur1</strain>
    </source>
</reference>
<dbReference type="InterPro" id="IPR001036">
    <property type="entry name" value="Acrflvin-R"/>
</dbReference>
<dbReference type="PANTHER" id="PTHR32063">
    <property type="match status" value="1"/>
</dbReference>
<keyword evidence="3" id="KW-1003">Cell membrane</keyword>
<feature type="region of interest" description="Disordered" evidence="8">
    <location>
        <begin position="502"/>
        <end position="529"/>
    </location>
</feature>
<feature type="transmembrane region" description="Helical" evidence="9">
    <location>
        <begin position="915"/>
        <end position="939"/>
    </location>
</feature>
<sequence>MLKIFIERPVLSTVISVILVLLGVLGLTTLPIAQYPDISPPTVQVSASYAGANADVVLKSVLTPLEEQINGVEGMTYMTSTATNAGSATIQVYFNVGRDPDQAAVDVQNRVASATSLLPQEVTLAGVTVRKQQSSNLLIFALYSDNPAYDQTFLQNYAQINITPQIRRVTGVGASNAFGSRDYSMRIWLKPDVMAIYGLTPSDVTAALADQNVEAAPGAFGQNSDQSFQYVIKYTGKLVSAEQFGNIVLKGTAQGQLLRLKDVARIELGAQDYSSNSATFGKPSVGISVNQTPGSNAREVIENSVKVLETAAKSFPAGIHYVPLVNINDFLDASIDKVIHTLIEAFALVFLVIFIFLQDFRSTIIHGVSVPVSIIGTFFFLKVFGYSINILTLFALVLAIGIVVDDAIVVVEAVHAKLENGYSSPRRAAIDAMSEISGAIVSITLVMAAVFLPVTFLEGSTGVFYKQFGITLAIAIMISAVNALTLCPALAALFLLPPEHGHEQPAGDQGSAGELGPDDSKDNKKPEKKTFRQRFSIAFNAAYDALVGKYTKGVEFLGAHKVVALAGVAAFSAGLYFLMSTTPSSFVPAEDMGTIFVNVSLPPASTLERTTAVNTEVDSLIRTIPAVRGTLRITGQNFLAGAGSSYGMVIVRLKEWSERPDMNNTQVIDRITKLTNHIRAAEIRSISQPTITGFGQTSGFTFQLQDRGGHSTQEFYKVAQGFLAALNQRPEIQYATTAFNPGFPQYQLAVNVAKVKEAGLTEANVLNAMQVYYGGLYSTNFNQFGKQYRVMVQADTSYRASPEGLSKIFVRNASGTMAPITEFVTLTRIYGPESLNRFNLFTAISVNGSPKEGVSSGQALLAIQEVASQKLPQGYGFEFSGLSREEQKVGGQALYVFALSLIFVYLLLSAQYESYLLPFAVLLSIPIGLCGTYLFAKVMGIDSNIYLQISIIMLIGLLAKNAILIVEFASLRRLHGLGIAEAALEGAKARLRPILMTSLAFVAGLLPLLFASGAGAQGNRSIGTGAVGGMLFGTLIGVFFIPVLYIIFESLQERISGPPKTREQIDKENEEGGPKDPKKTDEPKEHRAEPVIELANDHA</sequence>
<feature type="transmembrane region" description="Helical" evidence="9">
    <location>
        <begin position="1026"/>
        <end position="1048"/>
    </location>
</feature>
<feature type="compositionally biased region" description="Basic and acidic residues" evidence="8">
    <location>
        <begin position="518"/>
        <end position="529"/>
    </location>
</feature>
<evidence type="ECO:0000256" key="1">
    <source>
        <dbReference type="ARBA" id="ARBA00004429"/>
    </source>
</evidence>